<evidence type="ECO:0000313" key="2">
    <source>
        <dbReference type="EMBL" id="KYN00812.1"/>
    </source>
</evidence>
<keyword evidence="3" id="KW-1185">Reference proteome</keyword>
<gene>
    <name evidence="2" type="ORF">ALC62_08495</name>
</gene>
<accession>A0A195CK38</accession>
<dbReference type="EMBL" id="KQ977649">
    <property type="protein sequence ID" value="KYN00812.1"/>
    <property type="molecule type" value="Genomic_DNA"/>
</dbReference>
<reference evidence="2 3" key="1">
    <citation type="submission" date="2016-03" db="EMBL/GenBank/DDBJ databases">
        <title>Cyphomyrmex costatus WGS genome.</title>
        <authorList>
            <person name="Nygaard S."/>
            <person name="Hu H."/>
            <person name="Boomsma J."/>
            <person name="Zhang G."/>
        </authorList>
    </citation>
    <scope>NUCLEOTIDE SEQUENCE [LARGE SCALE GENOMIC DNA]</scope>
    <source>
        <strain evidence="2">MS0001</strain>
        <tissue evidence="2">Whole body</tissue>
    </source>
</reference>
<protein>
    <submittedName>
        <fullName evidence="2">Uncharacterized protein</fullName>
    </submittedName>
</protein>
<dbReference type="AlphaFoldDB" id="A0A195CK38"/>
<feature type="region of interest" description="Disordered" evidence="1">
    <location>
        <begin position="50"/>
        <end position="85"/>
    </location>
</feature>
<dbReference type="Proteomes" id="UP000078542">
    <property type="component" value="Unassembled WGS sequence"/>
</dbReference>
<evidence type="ECO:0000256" key="1">
    <source>
        <dbReference type="SAM" id="MobiDB-lite"/>
    </source>
</evidence>
<name>A0A195CK38_9HYME</name>
<evidence type="ECO:0000313" key="3">
    <source>
        <dbReference type="Proteomes" id="UP000078542"/>
    </source>
</evidence>
<proteinExistence type="predicted"/>
<organism evidence="2 3">
    <name type="scientific">Cyphomyrmex costatus</name>
    <dbReference type="NCBI Taxonomy" id="456900"/>
    <lineage>
        <taxon>Eukaryota</taxon>
        <taxon>Metazoa</taxon>
        <taxon>Ecdysozoa</taxon>
        <taxon>Arthropoda</taxon>
        <taxon>Hexapoda</taxon>
        <taxon>Insecta</taxon>
        <taxon>Pterygota</taxon>
        <taxon>Neoptera</taxon>
        <taxon>Endopterygota</taxon>
        <taxon>Hymenoptera</taxon>
        <taxon>Apocrita</taxon>
        <taxon>Aculeata</taxon>
        <taxon>Formicoidea</taxon>
        <taxon>Formicidae</taxon>
        <taxon>Myrmicinae</taxon>
        <taxon>Cyphomyrmex</taxon>
    </lineage>
</organism>
<feature type="compositionally biased region" description="Polar residues" evidence="1">
    <location>
        <begin position="51"/>
        <end position="64"/>
    </location>
</feature>
<feature type="non-terminal residue" evidence="2">
    <location>
        <position position="1"/>
    </location>
</feature>
<sequence length="85" mass="9147">RAAFVPPATEWLTCPALYGEINVITCSEISNPIAVRNASIKFNNVVKASRVPTQPAASSNNSYPSLRHAPSRSPSVVRECDGRAH</sequence>